<evidence type="ECO:0000259" key="2">
    <source>
        <dbReference type="Pfam" id="PF09423"/>
    </source>
</evidence>
<dbReference type="InParanoid" id="A0A554MXF8"/>
<dbReference type="Pfam" id="PF09423">
    <property type="entry name" value="PhoD"/>
    <property type="match status" value="1"/>
</dbReference>
<organism evidence="4 5">
    <name type="scientific">Haloglomus irregulare</name>
    <dbReference type="NCBI Taxonomy" id="2234134"/>
    <lineage>
        <taxon>Archaea</taxon>
        <taxon>Methanobacteriati</taxon>
        <taxon>Methanobacteriota</taxon>
        <taxon>Stenosarchaea group</taxon>
        <taxon>Halobacteria</taxon>
        <taxon>Halobacteriales</taxon>
        <taxon>Natronomonadaceae</taxon>
        <taxon>Haloglomus</taxon>
    </lineage>
</organism>
<dbReference type="PROSITE" id="PS51318">
    <property type="entry name" value="TAT"/>
    <property type="match status" value="1"/>
</dbReference>
<dbReference type="Pfam" id="PF16655">
    <property type="entry name" value="PhoD_N"/>
    <property type="match status" value="1"/>
</dbReference>
<dbReference type="InterPro" id="IPR018946">
    <property type="entry name" value="PhoD-like_MPP"/>
</dbReference>
<dbReference type="PANTHER" id="PTHR43606:SF2">
    <property type="entry name" value="ALKALINE PHOSPHATASE FAMILY PROTEIN (AFU_ORTHOLOGUE AFUA_5G03860)"/>
    <property type="match status" value="1"/>
</dbReference>
<dbReference type="CDD" id="cd07389">
    <property type="entry name" value="MPP_PhoD"/>
    <property type="match status" value="1"/>
</dbReference>
<evidence type="ECO:0000259" key="3">
    <source>
        <dbReference type="Pfam" id="PF16655"/>
    </source>
</evidence>
<evidence type="ECO:0000256" key="1">
    <source>
        <dbReference type="SAM" id="MobiDB-lite"/>
    </source>
</evidence>
<feature type="domain" description="Phospholipase D N-terminal" evidence="3">
    <location>
        <begin position="82"/>
        <end position="182"/>
    </location>
</feature>
<accession>A0A554MXF8</accession>
<evidence type="ECO:0000313" key="5">
    <source>
        <dbReference type="Proteomes" id="UP000319894"/>
    </source>
</evidence>
<keyword evidence="5" id="KW-1185">Reference proteome</keyword>
<gene>
    <name evidence="4" type="ORF">DP107_14210</name>
</gene>
<feature type="domain" description="PhoD-like phosphatase metallophosphatase" evidence="2">
    <location>
        <begin position="195"/>
        <end position="583"/>
    </location>
</feature>
<comment type="caution">
    <text evidence="4">The sequence shown here is derived from an EMBL/GenBank/DDBJ whole genome shotgun (WGS) entry which is preliminary data.</text>
</comment>
<dbReference type="InterPro" id="IPR032093">
    <property type="entry name" value="PhoD_N"/>
</dbReference>
<feature type="region of interest" description="Disordered" evidence="1">
    <location>
        <begin position="54"/>
        <end position="92"/>
    </location>
</feature>
<dbReference type="Proteomes" id="UP000319894">
    <property type="component" value="Unassembled WGS sequence"/>
</dbReference>
<dbReference type="SUPFAM" id="SSF56300">
    <property type="entry name" value="Metallo-dependent phosphatases"/>
    <property type="match status" value="1"/>
</dbReference>
<dbReference type="InterPro" id="IPR006311">
    <property type="entry name" value="TAT_signal"/>
</dbReference>
<name>A0A554MXF8_9EURY</name>
<reference evidence="4 5" key="1">
    <citation type="submission" date="2018-06" db="EMBL/GenBank/DDBJ databases">
        <title>Natronomonas sp. F16-60 a new haloarchaeon isolated from a solar saltern of Isla Cristina, Huelva, Spain.</title>
        <authorList>
            <person name="Duran-Viseras A."/>
            <person name="Sanchez-Porro C."/>
            <person name="Ventosa A."/>
        </authorList>
    </citation>
    <scope>NUCLEOTIDE SEQUENCE [LARGE SCALE GENOMIC DNA]</scope>
    <source>
        <strain evidence="4 5">F16-60</strain>
    </source>
</reference>
<dbReference type="AlphaFoldDB" id="A0A554MXF8"/>
<feature type="region of interest" description="Disordered" evidence="1">
    <location>
        <begin position="375"/>
        <end position="399"/>
    </location>
</feature>
<dbReference type="InterPro" id="IPR038607">
    <property type="entry name" value="PhoD-like_sf"/>
</dbReference>
<sequence>MLSLEVLTSENRCVLPMTDPTVGGEHRTTRRGVLKAAGATSAGAAAATLLSTGAVAEPESPTETDAEPTPSAVGSGGAFPQSVASGDPTPSGAVVWTRLDPELGALTDDDLFLQVTPAPDRATPNDAADFAGGTTYTVSTPVAAHDYTVSADLDGELDADRFYFYRFVYGDRAASPVGRLRTLPAPDASPDRLSLAVSSCNRYEHGYYGGFARIAEEDVDYHVSLGDFLYEYAGEGSQPGRDIQLPSGKSVAHTLADFRALHRTYRADDLLQAAMERHTFIHTWDDHEVVNNRWWNDEADAPDTRSHPFGGDFGRMRELYASGIAGMLEYLPLRVDYDDPGEDYGPDNTAQDYFGLYRSFRFGDLTELFMTDERLYRSRPPEGPDGERRDVAVPPSRDQDALDRTMLGTEQYRWFLDGGPNPDGLPNTDGVTGTDAQWKLHGNEVLCAALRTTGAGPASVYLNYDAWDGYEAERDLLMGRLARDEVENYVTLTGDMHTYIAGYLKQDYKDPEQSEYAGGERVGVEFMTPGVTSDNLGAAGGLPADETEDAIDESVQAQNPHIEWFNSSRWGYTVVDMTRSALTYTAYEVDRADDSADADKRLLRAYRVPAGEYELQEFRSPPLDETVGDLVAASVAGRDTDPDDDGSTTTRADGDGTGIPDPVERASDVDGGV</sequence>
<evidence type="ECO:0000313" key="4">
    <source>
        <dbReference type="EMBL" id="TSD09804.1"/>
    </source>
</evidence>
<proteinExistence type="predicted"/>
<feature type="compositionally biased region" description="Basic and acidic residues" evidence="1">
    <location>
        <begin position="662"/>
        <end position="673"/>
    </location>
</feature>
<dbReference type="Gene3D" id="3.60.21.70">
    <property type="entry name" value="PhoD-like phosphatase"/>
    <property type="match status" value="1"/>
</dbReference>
<feature type="region of interest" description="Disordered" evidence="1">
    <location>
        <begin position="632"/>
        <end position="673"/>
    </location>
</feature>
<dbReference type="InterPro" id="IPR029052">
    <property type="entry name" value="Metallo-depent_PP-like"/>
</dbReference>
<protein>
    <submittedName>
        <fullName evidence="4">Alkaline phosphatase</fullName>
    </submittedName>
</protein>
<dbReference type="EMBL" id="QMDX01000010">
    <property type="protein sequence ID" value="TSD09804.1"/>
    <property type="molecule type" value="Genomic_DNA"/>
</dbReference>
<dbReference type="Gene3D" id="2.60.40.380">
    <property type="entry name" value="Purple acid phosphatase-like, N-terminal"/>
    <property type="match status" value="1"/>
</dbReference>
<dbReference type="InterPro" id="IPR052900">
    <property type="entry name" value="Phospholipid_Metab_Enz"/>
</dbReference>
<dbReference type="PANTHER" id="PTHR43606">
    <property type="entry name" value="PHOSPHATASE, PUTATIVE (AFU_ORTHOLOGUE AFUA_6G08710)-RELATED"/>
    <property type="match status" value="1"/>
</dbReference>